<protein>
    <recommendedName>
        <fullName evidence="7">Xylanolytic transcriptional activator regulatory domain-containing protein</fullName>
    </recommendedName>
</protein>
<dbReference type="EMBL" id="JAPZBU010000003">
    <property type="protein sequence ID" value="KAJ5414325.1"/>
    <property type="molecule type" value="Genomic_DNA"/>
</dbReference>
<evidence type="ECO:0000256" key="3">
    <source>
        <dbReference type="ARBA" id="ARBA00023125"/>
    </source>
</evidence>
<sequence length="388" mass="43138">MVNSISEPSHNTTRTIDSTDREHSPELSHPQMAGGDYARVQANLASSDDEEWGQKISERRHAHPQIPRVARSVSPPTPRFVGDLNPEARLLEEQISPEDVKHTDSDNVGLWIHPGSSKTSEIAPSNQNTFQREPTCYRSMVSDIISHKTVEALSRIYFANVHPIVPLLNEDEYWQGLARGAIATPLVHVVCLIAAKDSAAEKDLRLLHSKESIIPVRKFCSRLYSSITSLISHPVAMRKITMMRVLGLLSLHQEGSDGGEHASSYISQAIHYAQSLALHLPRPNDTEGCLKRAFWCLWTLDRLNSATNSRPCFIADMDIAVSDLAPEESGFVAFNVWFRVAKMLNKVIGLYRPHIEKGLSGWDSGFPGFEQIMDEMSAWGLPGSTIGL</sequence>
<accession>A0A9W9WB85</accession>
<dbReference type="GO" id="GO:0006351">
    <property type="term" value="P:DNA-templated transcription"/>
    <property type="evidence" value="ECO:0007669"/>
    <property type="project" value="InterPro"/>
</dbReference>
<evidence type="ECO:0000313" key="8">
    <source>
        <dbReference type="EMBL" id="KAJ5414325.1"/>
    </source>
</evidence>
<evidence type="ECO:0000256" key="4">
    <source>
        <dbReference type="ARBA" id="ARBA00023163"/>
    </source>
</evidence>
<reference evidence="8" key="2">
    <citation type="journal article" date="2023" name="IMA Fungus">
        <title>Comparative genomic study of the Penicillium genus elucidates a diverse pangenome and 15 lateral gene transfer events.</title>
        <authorList>
            <person name="Petersen C."/>
            <person name="Sorensen T."/>
            <person name="Nielsen M.R."/>
            <person name="Sondergaard T.E."/>
            <person name="Sorensen J.L."/>
            <person name="Fitzpatrick D.A."/>
            <person name="Frisvad J.C."/>
            <person name="Nielsen K.L."/>
        </authorList>
    </citation>
    <scope>NUCLEOTIDE SEQUENCE</scope>
    <source>
        <strain evidence="8">IBT 29677</strain>
    </source>
</reference>
<proteinExistence type="predicted"/>
<dbReference type="InterPro" id="IPR052073">
    <property type="entry name" value="Amide_Lactam_Regulators"/>
</dbReference>
<feature type="compositionally biased region" description="Basic and acidic residues" evidence="6">
    <location>
        <begin position="17"/>
        <end position="26"/>
    </location>
</feature>
<dbReference type="PANTHER" id="PTHR47171:SF6">
    <property type="entry name" value="SPECIFIC TRANSCRIPTION FACTOR, PUTATIVE (AFU_ORTHOLOGUE AFUA_2G06130)-RELATED"/>
    <property type="match status" value="1"/>
</dbReference>
<evidence type="ECO:0000313" key="9">
    <source>
        <dbReference type="Proteomes" id="UP001147747"/>
    </source>
</evidence>
<dbReference type="GO" id="GO:0003677">
    <property type="term" value="F:DNA binding"/>
    <property type="evidence" value="ECO:0007669"/>
    <property type="project" value="UniProtKB-KW"/>
</dbReference>
<keyword evidence="4" id="KW-0804">Transcription</keyword>
<dbReference type="CDD" id="cd12148">
    <property type="entry name" value="fungal_TF_MHR"/>
    <property type="match status" value="1"/>
</dbReference>
<keyword evidence="3" id="KW-0238">DNA-binding</keyword>
<gene>
    <name evidence="8" type="ORF">N7509_000952</name>
</gene>
<dbReference type="PANTHER" id="PTHR47171">
    <property type="entry name" value="FARA-RELATED"/>
    <property type="match status" value="1"/>
</dbReference>
<keyword evidence="9" id="KW-1185">Reference proteome</keyword>
<evidence type="ECO:0000256" key="1">
    <source>
        <dbReference type="ARBA" id="ARBA00022833"/>
    </source>
</evidence>
<feature type="region of interest" description="Disordered" evidence="6">
    <location>
        <begin position="1"/>
        <end position="80"/>
    </location>
</feature>
<name>A0A9W9WB85_9EURO</name>
<evidence type="ECO:0000256" key="2">
    <source>
        <dbReference type="ARBA" id="ARBA00023015"/>
    </source>
</evidence>
<comment type="caution">
    <text evidence="8">The sequence shown here is derived from an EMBL/GenBank/DDBJ whole genome shotgun (WGS) entry which is preliminary data.</text>
</comment>
<keyword evidence="2" id="KW-0805">Transcription regulation</keyword>
<reference evidence="8" key="1">
    <citation type="submission" date="2022-12" db="EMBL/GenBank/DDBJ databases">
        <authorList>
            <person name="Petersen C."/>
        </authorList>
    </citation>
    <scope>NUCLEOTIDE SEQUENCE</scope>
    <source>
        <strain evidence="8">IBT 29677</strain>
    </source>
</reference>
<evidence type="ECO:0000256" key="5">
    <source>
        <dbReference type="ARBA" id="ARBA00023242"/>
    </source>
</evidence>
<dbReference type="InterPro" id="IPR007219">
    <property type="entry name" value="XnlR_reg_dom"/>
</dbReference>
<organism evidence="8 9">
    <name type="scientific">Penicillium cosmopolitanum</name>
    <dbReference type="NCBI Taxonomy" id="1131564"/>
    <lineage>
        <taxon>Eukaryota</taxon>
        <taxon>Fungi</taxon>
        <taxon>Dikarya</taxon>
        <taxon>Ascomycota</taxon>
        <taxon>Pezizomycotina</taxon>
        <taxon>Eurotiomycetes</taxon>
        <taxon>Eurotiomycetidae</taxon>
        <taxon>Eurotiales</taxon>
        <taxon>Aspergillaceae</taxon>
        <taxon>Penicillium</taxon>
    </lineage>
</organism>
<dbReference type="RefSeq" id="XP_056494171.1">
    <property type="nucleotide sequence ID" value="XM_056625589.1"/>
</dbReference>
<feature type="compositionally biased region" description="Polar residues" evidence="6">
    <location>
        <begin position="1"/>
        <end position="16"/>
    </location>
</feature>
<evidence type="ECO:0000259" key="7">
    <source>
        <dbReference type="SMART" id="SM00906"/>
    </source>
</evidence>
<feature type="domain" description="Xylanolytic transcriptional activator regulatory" evidence="7">
    <location>
        <begin position="262"/>
        <end position="330"/>
    </location>
</feature>
<dbReference type="OrthoDB" id="10031947at2759"/>
<dbReference type="SMART" id="SM00906">
    <property type="entry name" value="Fungal_trans"/>
    <property type="match status" value="1"/>
</dbReference>
<keyword evidence="5" id="KW-0539">Nucleus</keyword>
<dbReference type="Pfam" id="PF04082">
    <property type="entry name" value="Fungal_trans"/>
    <property type="match status" value="1"/>
</dbReference>
<dbReference type="GeneID" id="81364569"/>
<dbReference type="AlphaFoldDB" id="A0A9W9WB85"/>
<dbReference type="Proteomes" id="UP001147747">
    <property type="component" value="Unassembled WGS sequence"/>
</dbReference>
<evidence type="ECO:0000256" key="6">
    <source>
        <dbReference type="SAM" id="MobiDB-lite"/>
    </source>
</evidence>
<dbReference type="GO" id="GO:0008270">
    <property type="term" value="F:zinc ion binding"/>
    <property type="evidence" value="ECO:0007669"/>
    <property type="project" value="InterPro"/>
</dbReference>
<keyword evidence="1" id="KW-0862">Zinc</keyword>